<evidence type="ECO:0000313" key="4">
    <source>
        <dbReference type="Proteomes" id="UP001519332"/>
    </source>
</evidence>
<name>A0ABS4TG98_9PSEU</name>
<feature type="chain" id="PRO_5046307333" description="LTD domain-containing protein" evidence="1">
    <location>
        <begin position="25"/>
        <end position="182"/>
    </location>
</feature>
<dbReference type="InterPro" id="IPR036415">
    <property type="entry name" value="Lamin_tail_dom_sf"/>
</dbReference>
<keyword evidence="4" id="KW-1185">Reference proteome</keyword>
<feature type="signal peptide" evidence="1">
    <location>
        <begin position="1"/>
        <end position="24"/>
    </location>
</feature>
<dbReference type="Proteomes" id="UP001519332">
    <property type="component" value="Unassembled WGS sequence"/>
</dbReference>
<evidence type="ECO:0000256" key="1">
    <source>
        <dbReference type="SAM" id="SignalP"/>
    </source>
</evidence>
<organism evidence="3 4">
    <name type="scientific">Kibdelosporangium banguiense</name>
    <dbReference type="NCBI Taxonomy" id="1365924"/>
    <lineage>
        <taxon>Bacteria</taxon>
        <taxon>Bacillati</taxon>
        <taxon>Actinomycetota</taxon>
        <taxon>Actinomycetes</taxon>
        <taxon>Pseudonocardiales</taxon>
        <taxon>Pseudonocardiaceae</taxon>
        <taxon>Kibdelosporangium</taxon>
    </lineage>
</organism>
<sequence>MKRTIPAVLATGMMILGLTGTANASEPQNEASAVKIVPGDVYISEVATRLGGLPNQEFIEICNRSADVYTVPMGGLQAQASFGAADPRRLVAEIPADTMIHPGQAYVLASPSYILSIPDQTFDTARDIPDQTVIRLVKQATNVTMDSVATTPATPHLTRVNFTGINAWDFVRKEATPSTCNP</sequence>
<protein>
    <recommendedName>
        <fullName evidence="2">LTD domain-containing protein</fullName>
    </recommendedName>
</protein>
<gene>
    <name evidence="3" type="ORF">JOF56_003831</name>
</gene>
<keyword evidence="1" id="KW-0732">Signal</keyword>
<dbReference type="SUPFAM" id="SSF74853">
    <property type="entry name" value="Lamin A/C globular tail domain"/>
    <property type="match status" value="1"/>
</dbReference>
<dbReference type="PROSITE" id="PS51841">
    <property type="entry name" value="LTD"/>
    <property type="match status" value="1"/>
</dbReference>
<comment type="caution">
    <text evidence="3">The sequence shown here is derived from an EMBL/GenBank/DDBJ whole genome shotgun (WGS) entry which is preliminary data.</text>
</comment>
<evidence type="ECO:0000259" key="2">
    <source>
        <dbReference type="PROSITE" id="PS51841"/>
    </source>
</evidence>
<feature type="domain" description="LTD" evidence="2">
    <location>
        <begin position="25"/>
        <end position="152"/>
    </location>
</feature>
<proteinExistence type="predicted"/>
<dbReference type="RefSeq" id="WP_209639855.1">
    <property type="nucleotide sequence ID" value="NZ_JAGINW010000001.1"/>
</dbReference>
<accession>A0ABS4TG98</accession>
<evidence type="ECO:0000313" key="3">
    <source>
        <dbReference type="EMBL" id="MBP2323446.1"/>
    </source>
</evidence>
<dbReference type="EMBL" id="JAGINW010000001">
    <property type="protein sequence ID" value="MBP2323446.1"/>
    <property type="molecule type" value="Genomic_DNA"/>
</dbReference>
<dbReference type="InterPro" id="IPR001322">
    <property type="entry name" value="Lamin_tail_dom"/>
</dbReference>
<reference evidence="3 4" key="1">
    <citation type="submission" date="2021-03" db="EMBL/GenBank/DDBJ databases">
        <title>Sequencing the genomes of 1000 actinobacteria strains.</title>
        <authorList>
            <person name="Klenk H.-P."/>
        </authorList>
    </citation>
    <scope>NUCLEOTIDE SEQUENCE [LARGE SCALE GENOMIC DNA]</scope>
    <source>
        <strain evidence="3 4">DSM 46670</strain>
    </source>
</reference>